<comment type="caution">
    <text evidence="1">The sequence shown here is derived from an EMBL/GenBank/DDBJ whole genome shotgun (WGS) entry which is preliminary data.</text>
</comment>
<organism evidence="1 2">
    <name type="scientific">Spiromyces aspiralis</name>
    <dbReference type="NCBI Taxonomy" id="68401"/>
    <lineage>
        <taxon>Eukaryota</taxon>
        <taxon>Fungi</taxon>
        <taxon>Fungi incertae sedis</taxon>
        <taxon>Zoopagomycota</taxon>
        <taxon>Kickxellomycotina</taxon>
        <taxon>Kickxellomycetes</taxon>
        <taxon>Kickxellales</taxon>
        <taxon>Kickxellaceae</taxon>
        <taxon>Spiromyces</taxon>
    </lineage>
</organism>
<dbReference type="Proteomes" id="UP001145114">
    <property type="component" value="Unassembled WGS sequence"/>
</dbReference>
<gene>
    <name evidence="1" type="ORF">EV182_002325</name>
</gene>
<reference evidence="1" key="1">
    <citation type="submission" date="2022-06" db="EMBL/GenBank/DDBJ databases">
        <title>Phylogenomic reconstructions and comparative analyses of Kickxellomycotina fungi.</title>
        <authorList>
            <person name="Reynolds N.K."/>
            <person name="Stajich J.E."/>
            <person name="Barry K."/>
            <person name="Grigoriev I.V."/>
            <person name="Crous P."/>
            <person name="Smith M.E."/>
        </authorList>
    </citation>
    <scope>NUCLEOTIDE SEQUENCE</scope>
    <source>
        <strain evidence="1">RSA 2271</strain>
    </source>
</reference>
<sequence>AKAPLKSTAASKSGDDLAKPSDKLSAQQQKASKKRKAEDDATAKAPEEPANKKARSKANGAEKVTVKSKKAIATSKAEKKSPTPVVAAKKKAIAGAKKLTEAKPTTTAAKAKKPKPAAKAEKAAAAPTTKRVKKKTTAEEAAPAKKKAKPTAVKKEVKPKETKPKKVKKERAPKEAKVPKPRPIVFPKRKLPHQVNKFAERAVEVGKVFVFGSGDCGQLGLTDDVLERKHPFPVATLSDANIVDIASGGMHNMAITSEGRLWSWGCNDQRALGRSGEEFEPHPVEGMDEVEIVKVACSDSATIAVSKDGYVYACGTFRSAEGIMGFSADIGTQETLKLMTDLLNEYVVDVVVGADHVLALTAAGEVYTWGNGQQSQLGRRIIERRRNDGLRPAKLSLSNIVAIGAGAYHSFAVDADGTLFSWGLNNFYQCGLNAIDGGDQTLIEEPTEVAALRDVPVAKAAGGEHHSVVLARNGDVYTFGRSDSYQTGLPFQVIPHDALPESEKKREAAKTNVTNGSDNKGEDGHSGHKKAIILPTKLPGFSNIVDVACGSNHTLAINSDHKVFSWGYGEMNQLGNGGEGDEKTPHELTGQKIQGLRVLKVCAGGQHSVILCA</sequence>
<accession>A0ACC1HLW1</accession>
<dbReference type="EMBL" id="JAMZIH010005610">
    <property type="protein sequence ID" value="KAJ1674904.1"/>
    <property type="molecule type" value="Genomic_DNA"/>
</dbReference>
<protein>
    <submittedName>
        <fullName evidence="1">Uncharacterized protein</fullName>
    </submittedName>
</protein>
<name>A0ACC1HLW1_9FUNG</name>
<feature type="non-terminal residue" evidence="1">
    <location>
        <position position="1"/>
    </location>
</feature>
<keyword evidence="2" id="KW-1185">Reference proteome</keyword>
<evidence type="ECO:0000313" key="2">
    <source>
        <dbReference type="Proteomes" id="UP001145114"/>
    </source>
</evidence>
<evidence type="ECO:0000313" key="1">
    <source>
        <dbReference type="EMBL" id="KAJ1674904.1"/>
    </source>
</evidence>
<proteinExistence type="predicted"/>